<dbReference type="Gene3D" id="1.10.1660.10">
    <property type="match status" value="1"/>
</dbReference>
<evidence type="ECO:0000256" key="1">
    <source>
        <dbReference type="ARBA" id="ARBA00023125"/>
    </source>
</evidence>
<evidence type="ECO:0000313" key="4">
    <source>
        <dbReference type="Proteomes" id="UP001141259"/>
    </source>
</evidence>
<name>A0A9X2VVN7_9PSEU</name>
<dbReference type="EMBL" id="JANYMP010000037">
    <property type="protein sequence ID" value="MCS7483805.1"/>
    <property type="molecule type" value="Genomic_DNA"/>
</dbReference>
<reference evidence="3" key="1">
    <citation type="submission" date="2022-08" db="EMBL/GenBank/DDBJ databases">
        <authorList>
            <person name="Tistechok S."/>
            <person name="Samborskyy M."/>
            <person name="Roman I."/>
        </authorList>
    </citation>
    <scope>NUCLEOTIDE SEQUENCE</scope>
    <source>
        <strain evidence="3">DSM 103496</strain>
    </source>
</reference>
<dbReference type="SMART" id="SM00422">
    <property type="entry name" value="HTH_MERR"/>
    <property type="match status" value="1"/>
</dbReference>
<evidence type="ECO:0000313" key="3">
    <source>
        <dbReference type="EMBL" id="MCS7483805.1"/>
    </source>
</evidence>
<dbReference type="SUPFAM" id="SSF46955">
    <property type="entry name" value="Putative DNA-binding domain"/>
    <property type="match status" value="1"/>
</dbReference>
<dbReference type="InterPro" id="IPR047057">
    <property type="entry name" value="MerR_fam"/>
</dbReference>
<protein>
    <submittedName>
        <fullName evidence="3">MerR family transcriptional regulator</fullName>
    </submittedName>
</protein>
<dbReference type="GO" id="GO:0003677">
    <property type="term" value="F:DNA binding"/>
    <property type="evidence" value="ECO:0007669"/>
    <property type="project" value="UniProtKB-KW"/>
</dbReference>
<comment type="caution">
    <text evidence="3">The sequence shown here is derived from an EMBL/GenBank/DDBJ whole genome shotgun (WGS) entry which is preliminary data.</text>
</comment>
<dbReference type="AlphaFoldDB" id="A0A9X2VVN7"/>
<dbReference type="RefSeq" id="WP_259629258.1">
    <property type="nucleotide sequence ID" value="NZ_JANYMP010000037.1"/>
</dbReference>
<accession>A0A9X2VVN7</accession>
<dbReference type="PROSITE" id="PS50937">
    <property type="entry name" value="HTH_MERR_2"/>
    <property type="match status" value="1"/>
</dbReference>
<keyword evidence="1" id="KW-0238">DNA-binding</keyword>
<sequence length="245" mass="27254">MPWSTRELANLARTSLRTVRHYQELGLLCAPPRDPNGHKQYGSEHLVQLLRIKRLTNLGFSLSQVATALDEPHDVQTALLRQLDTELTLAIAQLERTRDDVRDVLRLGIAPDIPPELAHVLQPRDRTEHGAALGIVVSHLLGPVTTEVLSALDQEHGKKMISFDREFVQLAADADPVTRNRLARTATELLTVLLEHPGDHAEAQPPRQDAHRNLELAVQDFLNPAQADVLRRVRANFAGSGVDRP</sequence>
<dbReference type="PANTHER" id="PTHR30204:SF93">
    <property type="entry name" value="HTH MERR-TYPE DOMAIN-CONTAINING PROTEIN"/>
    <property type="match status" value="1"/>
</dbReference>
<feature type="domain" description="HTH merR-type" evidence="2">
    <location>
        <begin position="1"/>
        <end position="71"/>
    </location>
</feature>
<dbReference type="Proteomes" id="UP001141259">
    <property type="component" value="Unassembled WGS sequence"/>
</dbReference>
<dbReference type="Pfam" id="PF13411">
    <property type="entry name" value="MerR_1"/>
    <property type="match status" value="1"/>
</dbReference>
<gene>
    <name evidence="3" type="ORF">NZH93_43795</name>
</gene>
<keyword evidence="4" id="KW-1185">Reference proteome</keyword>
<dbReference type="PANTHER" id="PTHR30204">
    <property type="entry name" value="REDOX-CYCLING DRUG-SENSING TRANSCRIPTIONAL ACTIVATOR SOXR"/>
    <property type="match status" value="1"/>
</dbReference>
<dbReference type="InterPro" id="IPR000551">
    <property type="entry name" value="MerR-type_HTH_dom"/>
</dbReference>
<dbReference type="CDD" id="cd00592">
    <property type="entry name" value="HTH_MerR-like"/>
    <property type="match status" value="1"/>
</dbReference>
<evidence type="ECO:0000259" key="2">
    <source>
        <dbReference type="PROSITE" id="PS50937"/>
    </source>
</evidence>
<dbReference type="GO" id="GO:0003700">
    <property type="term" value="F:DNA-binding transcription factor activity"/>
    <property type="evidence" value="ECO:0007669"/>
    <property type="project" value="InterPro"/>
</dbReference>
<organism evidence="3 4">
    <name type="scientific">Umezawaea endophytica</name>
    <dbReference type="NCBI Taxonomy" id="1654476"/>
    <lineage>
        <taxon>Bacteria</taxon>
        <taxon>Bacillati</taxon>
        <taxon>Actinomycetota</taxon>
        <taxon>Actinomycetes</taxon>
        <taxon>Pseudonocardiales</taxon>
        <taxon>Pseudonocardiaceae</taxon>
        <taxon>Umezawaea</taxon>
    </lineage>
</organism>
<proteinExistence type="predicted"/>
<dbReference type="InterPro" id="IPR009061">
    <property type="entry name" value="DNA-bd_dom_put_sf"/>
</dbReference>